<evidence type="ECO:0000313" key="2">
    <source>
        <dbReference type="EMBL" id="ERT60023.1"/>
    </source>
</evidence>
<comment type="caution">
    <text evidence="2">The sequence shown here is derived from an EMBL/GenBank/DDBJ whole genome shotgun (WGS) entry which is preliminary data.</text>
</comment>
<sequence>MKRFGISLFIMTGFITVLVSNIILTDLVRGTLLQGFFYDLMMAGAASESCLLSGI</sequence>
<dbReference type="STRING" id="1111454.HMPREF1250_0869"/>
<name>U7UNG0_9FIRM</name>
<evidence type="ECO:0000256" key="1">
    <source>
        <dbReference type="SAM" id="Phobius"/>
    </source>
</evidence>
<dbReference type="EMBL" id="AWXA01000028">
    <property type="protein sequence ID" value="ERT60023.1"/>
    <property type="molecule type" value="Genomic_DNA"/>
</dbReference>
<feature type="transmembrane region" description="Helical" evidence="1">
    <location>
        <begin position="6"/>
        <end position="24"/>
    </location>
</feature>
<keyword evidence="1" id="KW-0812">Transmembrane</keyword>
<accession>U7UNG0</accession>
<proteinExistence type="predicted"/>
<gene>
    <name evidence="2" type="ORF">HMPREF1250_0869</name>
</gene>
<dbReference type="RefSeq" id="WP_023053595.1">
    <property type="nucleotide sequence ID" value="NZ_AWXA01000028.1"/>
</dbReference>
<protein>
    <submittedName>
        <fullName evidence="2">Uncharacterized protein</fullName>
    </submittedName>
</protein>
<evidence type="ECO:0000313" key="3">
    <source>
        <dbReference type="Proteomes" id="UP000017090"/>
    </source>
</evidence>
<keyword evidence="1" id="KW-1133">Transmembrane helix</keyword>
<dbReference type="AlphaFoldDB" id="U7UNG0"/>
<dbReference type="PATRIC" id="fig|1111454.3.peg.1062"/>
<organism evidence="2 3">
    <name type="scientific">Megasphaera vaginalis</name>
    <name type="common">ex Srinivasan et al. 2021</name>
    <dbReference type="NCBI Taxonomy" id="1111454"/>
    <lineage>
        <taxon>Bacteria</taxon>
        <taxon>Bacillati</taxon>
        <taxon>Bacillota</taxon>
        <taxon>Negativicutes</taxon>
        <taxon>Veillonellales</taxon>
        <taxon>Veillonellaceae</taxon>
        <taxon>Megasphaera</taxon>
    </lineage>
</organism>
<dbReference type="Proteomes" id="UP000017090">
    <property type="component" value="Unassembled WGS sequence"/>
</dbReference>
<keyword evidence="1" id="KW-0472">Membrane</keyword>
<reference evidence="2 3" key="1">
    <citation type="submission" date="2013-09" db="EMBL/GenBank/DDBJ databases">
        <authorList>
            <person name="Durkin A.S."/>
            <person name="Haft D.R."/>
            <person name="McCorrison J."/>
            <person name="Torralba M."/>
            <person name="Gillis M."/>
            <person name="Haft D.H."/>
            <person name="Methe B."/>
            <person name="Sutton G."/>
            <person name="Nelson K.E."/>
        </authorList>
    </citation>
    <scope>NUCLEOTIDE SEQUENCE [LARGE SCALE GENOMIC DNA]</scope>
    <source>
        <strain evidence="2 3">BV3C16-1</strain>
    </source>
</reference>
<keyword evidence="3" id="KW-1185">Reference proteome</keyword>